<comment type="caution">
    <text evidence="2">The sequence shown here is derived from an EMBL/GenBank/DDBJ whole genome shotgun (WGS) entry which is preliminary data.</text>
</comment>
<evidence type="ECO:0000256" key="1">
    <source>
        <dbReference type="SAM" id="MobiDB-lite"/>
    </source>
</evidence>
<dbReference type="Proteomes" id="UP000784294">
    <property type="component" value="Unassembled WGS sequence"/>
</dbReference>
<organism evidence="2 3">
    <name type="scientific">Protopolystoma xenopodis</name>
    <dbReference type="NCBI Taxonomy" id="117903"/>
    <lineage>
        <taxon>Eukaryota</taxon>
        <taxon>Metazoa</taxon>
        <taxon>Spiralia</taxon>
        <taxon>Lophotrochozoa</taxon>
        <taxon>Platyhelminthes</taxon>
        <taxon>Monogenea</taxon>
        <taxon>Polyopisthocotylea</taxon>
        <taxon>Polystomatidea</taxon>
        <taxon>Polystomatidae</taxon>
        <taxon>Protopolystoma</taxon>
    </lineage>
</organism>
<name>A0A448WX47_9PLAT</name>
<evidence type="ECO:0000313" key="2">
    <source>
        <dbReference type="EMBL" id="VEL22331.1"/>
    </source>
</evidence>
<gene>
    <name evidence="2" type="ORF">PXEA_LOCUS15771</name>
</gene>
<dbReference type="AlphaFoldDB" id="A0A448WX47"/>
<proteinExistence type="predicted"/>
<protein>
    <submittedName>
        <fullName evidence="2">Uncharacterized protein</fullName>
    </submittedName>
</protein>
<evidence type="ECO:0000313" key="3">
    <source>
        <dbReference type="Proteomes" id="UP000784294"/>
    </source>
</evidence>
<feature type="region of interest" description="Disordered" evidence="1">
    <location>
        <begin position="73"/>
        <end position="98"/>
    </location>
</feature>
<feature type="compositionally biased region" description="Basic and acidic residues" evidence="1">
    <location>
        <begin position="82"/>
        <end position="98"/>
    </location>
</feature>
<dbReference type="EMBL" id="CAAALY010055808">
    <property type="protein sequence ID" value="VEL22331.1"/>
    <property type="molecule type" value="Genomic_DNA"/>
</dbReference>
<reference evidence="2" key="1">
    <citation type="submission" date="2018-11" db="EMBL/GenBank/DDBJ databases">
        <authorList>
            <consortium name="Pathogen Informatics"/>
        </authorList>
    </citation>
    <scope>NUCLEOTIDE SEQUENCE</scope>
</reference>
<sequence length="110" mass="12396">MEMQHLFRKHNMPVPQLNFDTQLHQQQVQVQAPMYTDIQQITRIPTAPCTLSGSNFMSAITGAAVAADDAMLEPTSRQANEAARRQTDRGRPHQGEKSHSFILALFEYSI</sequence>
<accession>A0A448WX47</accession>
<keyword evidence="3" id="KW-1185">Reference proteome</keyword>